<accession>A0AAE4ZAG1</accession>
<evidence type="ECO:0000313" key="2">
    <source>
        <dbReference type="EMBL" id="NIR76775.1"/>
    </source>
</evidence>
<dbReference type="Proteomes" id="UP000702544">
    <property type="component" value="Unassembled WGS sequence"/>
</dbReference>
<comment type="caution">
    <text evidence="2">The sequence shown here is derived from an EMBL/GenBank/DDBJ whole genome shotgun (WGS) entry which is preliminary data.</text>
</comment>
<evidence type="ECO:0000313" key="3">
    <source>
        <dbReference type="Proteomes" id="UP000702544"/>
    </source>
</evidence>
<keyword evidence="1" id="KW-1133">Transmembrane helix</keyword>
<dbReference type="EMBL" id="JAACAK010000148">
    <property type="protein sequence ID" value="NIR76775.1"/>
    <property type="molecule type" value="Genomic_DNA"/>
</dbReference>
<proteinExistence type="predicted"/>
<name>A0AAE4ZAG1_9BACT</name>
<reference evidence="2 3" key="1">
    <citation type="submission" date="2020-01" db="EMBL/GenBank/DDBJ databases">
        <title>Genomes assembled from Gulf of Kutch pelagic sediment metagenomes.</title>
        <authorList>
            <person name="Chandrashekar M."/>
            <person name="Mahajan M.S."/>
            <person name="Dave K.J."/>
            <person name="Vatsa P."/>
            <person name="Nathani N.M."/>
        </authorList>
    </citation>
    <scope>NUCLEOTIDE SEQUENCE [LARGE SCALE GENOMIC DNA]</scope>
    <source>
        <strain evidence="2">KS3-K002</strain>
    </source>
</reference>
<organism evidence="2 3">
    <name type="scientific">Candidatus Kutchimonas denitrificans</name>
    <dbReference type="NCBI Taxonomy" id="3056748"/>
    <lineage>
        <taxon>Bacteria</taxon>
        <taxon>Pseudomonadati</taxon>
        <taxon>Gemmatimonadota</taxon>
        <taxon>Gemmatimonadia</taxon>
        <taxon>Candidatus Palauibacterales</taxon>
        <taxon>Candidatus Palauibacteraceae</taxon>
        <taxon>Candidatus Kutchimonas</taxon>
    </lineage>
</organism>
<sequence length="61" mass="6610">MGGYLALALLVFLLLLPPLGMVHESLKGVDDDLRRIGWLMVFCTLSVVAALGGILVVLIRF</sequence>
<keyword evidence="1" id="KW-0472">Membrane</keyword>
<evidence type="ECO:0000256" key="1">
    <source>
        <dbReference type="SAM" id="Phobius"/>
    </source>
</evidence>
<protein>
    <submittedName>
        <fullName evidence="2">Uncharacterized protein</fullName>
    </submittedName>
</protein>
<gene>
    <name evidence="2" type="ORF">GWO12_16990</name>
</gene>
<feature type="transmembrane region" description="Helical" evidence="1">
    <location>
        <begin position="36"/>
        <end position="59"/>
    </location>
</feature>
<dbReference type="AlphaFoldDB" id="A0AAE4ZAG1"/>
<keyword evidence="1" id="KW-0812">Transmembrane</keyword>